<dbReference type="eggNOG" id="COG4886">
    <property type="taxonomic scope" value="Bacteria"/>
</dbReference>
<evidence type="ECO:0000313" key="1">
    <source>
        <dbReference type="EMBL" id="ADY62085.1"/>
    </source>
</evidence>
<dbReference type="EMBL" id="CP002546">
    <property type="protein sequence ID" value="ADY62085.1"/>
    <property type="molecule type" value="Genomic_DNA"/>
</dbReference>
<dbReference type="Proteomes" id="UP000006860">
    <property type="component" value="Chromosome"/>
</dbReference>
<dbReference type="HOGENOM" id="CLU_1377250_0_0_0"/>
<dbReference type="STRING" id="756272.Plabr_4514"/>
<proteinExistence type="predicted"/>
<reference evidence="2" key="1">
    <citation type="submission" date="2011-02" db="EMBL/GenBank/DDBJ databases">
        <title>The complete genome of Planctomyces brasiliensis DSM 5305.</title>
        <authorList>
            <person name="Lucas S."/>
            <person name="Copeland A."/>
            <person name="Lapidus A."/>
            <person name="Bruce D."/>
            <person name="Goodwin L."/>
            <person name="Pitluck S."/>
            <person name="Kyrpides N."/>
            <person name="Mavromatis K."/>
            <person name="Pagani I."/>
            <person name="Ivanova N."/>
            <person name="Ovchinnikova G."/>
            <person name="Lu M."/>
            <person name="Detter J.C."/>
            <person name="Han C."/>
            <person name="Land M."/>
            <person name="Hauser L."/>
            <person name="Markowitz V."/>
            <person name="Cheng J.-F."/>
            <person name="Hugenholtz P."/>
            <person name="Woyke T."/>
            <person name="Wu D."/>
            <person name="Tindall B."/>
            <person name="Pomrenke H.G."/>
            <person name="Brambilla E."/>
            <person name="Klenk H.-P."/>
            <person name="Eisen J.A."/>
        </authorList>
    </citation>
    <scope>NUCLEOTIDE SEQUENCE [LARGE SCALE GENOMIC DNA]</scope>
    <source>
        <strain evidence="2">ATCC 49424 / DSM 5305 / JCM 21570 / NBRC 103401 / IFAM 1448</strain>
    </source>
</reference>
<accession>F0SMA6</accession>
<dbReference type="KEGG" id="pbs:Plabr_4514"/>
<name>F0SMA6_RUBBR</name>
<gene>
    <name evidence="1" type="ordered locus">Plabr_4514</name>
</gene>
<evidence type="ECO:0000313" key="2">
    <source>
        <dbReference type="Proteomes" id="UP000006860"/>
    </source>
</evidence>
<dbReference type="InterPro" id="IPR032675">
    <property type="entry name" value="LRR_dom_sf"/>
</dbReference>
<evidence type="ECO:0008006" key="3">
    <source>
        <dbReference type="Google" id="ProtNLM"/>
    </source>
</evidence>
<sequence length="198" mass="22130">MSYISLNGTSVNGSQLGELKHQSNLRSISLGTQKLDEHISRTLAEFKGLNEITLSAEEQFTFELAPFASANTLESLRLYKSTLPRGLTGIQAFTQLKRLEIDGNSPQEEFAKPLGRIPSLQYLQLSGIPVSRAETVILSDLPHLESLTVYGKSSNLGWIENAHLCPSLIFLAMTHRTSLETLQQYRKEHPGLNILFYR</sequence>
<dbReference type="Gene3D" id="3.80.10.10">
    <property type="entry name" value="Ribonuclease Inhibitor"/>
    <property type="match status" value="2"/>
</dbReference>
<keyword evidence="2" id="KW-1185">Reference proteome</keyword>
<organism evidence="1 2">
    <name type="scientific">Rubinisphaera brasiliensis (strain ATCC 49424 / DSM 5305 / JCM 21570 / IAM 15109 / NBRC 103401 / IFAM 1448)</name>
    <name type="common">Planctomyces brasiliensis</name>
    <dbReference type="NCBI Taxonomy" id="756272"/>
    <lineage>
        <taxon>Bacteria</taxon>
        <taxon>Pseudomonadati</taxon>
        <taxon>Planctomycetota</taxon>
        <taxon>Planctomycetia</taxon>
        <taxon>Planctomycetales</taxon>
        <taxon>Planctomycetaceae</taxon>
        <taxon>Rubinisphaera</taxon>
    </lineage>
</organism>
<dbReference type="SUPFAM" id="SSF52058">
    <property type="entry name" value="L domain-like"/>
    <property type="match status" value="1"/>
</dbReference>
<dbReference type="AlphaFoldDB" id="F0SMA6"/>
<protein>
    <recommendedName>
        <fullName evidence="3">Leucine-rich repeat-containing protein</fullName>
    </recommendedName>
</protein>